<sequence length="375" mass="43792">MPAVRRFWRTKRRLLAALCVLSTIIALCSLFPRMADIIGLTSRTTVEWRRMTAPQCKFVCSRSVDGVCVPLDLAIFVYKKDVPTKNMTFDLQNFNPVVSIPRKNNDTGKIGVLEVEQCSLEEHFPGVELIPRQGSCAVVGNGGILNNSSCGDFIDSHDFVIRANMAELKRFEVDVGRKTNLTVFNMQLLNQYSQAIFYSLFPWQRSVRDRFFDHIRSLNKSIIWYPKLLFRNRKMEKAGRQYHTIIETLRKFDYSDIRFAFSWKSISIERAYRLSKYGTLGFDSFAAARTFCSNITLFGFYPFYKDLEGRDVKYHYYDATTYNFGGEKENHDFHVEYRMLQDLEKQGQLKLVVRDCKPRNQTLLEKKFHRSLHLT</sequence>
<dbReference type="GO" id="GO:0003828">
    <property type="term" value="F:alpha-N-acetylneuraminate alpha-2,8-sialyltransferase activity"/>
    <property type="evidence" value="ECO:0007669"/>
    <property type="project" value="TreeGrafter"/>
</dbReference>
<evidence type="ECO:0000256" key="1">
    <source>
        <dbReference type="ARBA" id="ARBA00004323"/>
    </source>
</evidence>
<keyword evidence="3" id="KW-0328">Glycosyltransferase</keyword>
<evidence type="ECO:0000313" key="12">
    <source>
        <dbReference type="RefSeq" id="XP_022081186.1"/>
    </source>
</evidence>
<evidence type="ECO:0000256" key="8">
    <source>
        <dbReference type="ARBA" id="ARBA00023034"/>
    </source>
</evidence>
<keyword evidence="5" id="KW-0812">Transmembrane</keyword>
<evidence type="ECO:0000256" key="2">
    <source>
        <dbReference type="ARBA" id="ARBA00006003"/>
    </source>
</evidence>
<dbReference type="GO" id="GO:0006491">
    <property type="term" value="P:N-glycan processing"/>
    <property type="evidence" value="ECO:0007669"/>
    <property type="project" value="TreeGrafter"/>
</dbReference>
<dbReference type="GeneID" id="110974121"/>
<name>A0A8B7XM51_ACAPL</name>
<keyword evidence="9" id="KW-0472">Membrane</keyword>
<dbReference type="PANTHER" id="PTHR11987">
    <property type="entry name" value="ALPHA-2,8-SIALYLTRANSFERASE"/>
    <property type="match status" value="1"/>
</dbReference>
<evidence type="ECO:0000256" key="7">
    <source>
        <dbReference type="ARBA" id="ARBA00022989"/>
    </source>
</evidence>
<keyword evidence="4" id="KW-0808">Transferase</keyword>
<dbReference type="OrthoDB" id="10264956at2759"/>
<dbReference type="GO" id="GO:0000139">
    <property type="term" value="C:Golgi membrane"/>
    <property type="evidence" value="ECO:0007669"/>
    <property type="project" value="UniProtKB-SubCell"/>
</dbReference>
<evidence type="ECO:0000256" key="6">
    <source>
        <dbReference type="ARBA" id="ARBA00022968"/>
    </source>
</evidence>
<organism evidence="11 12">
    <name type="scientific">Acanthaster planci</name>
    <name type="common">Crown-of-thorns starfish</name>
    <dbReference type="NCBI Taxonomy" id="133434"/>
    <lineage>
        <taxon>Eukaryota</taxon>
        <taxon>Metazoa</taxon>
        <taxon>Echinodermata</taxon>
        <taxon>Eleutherozoa</taxon>
        <taxon>Asterozoa</taxon>
        <taxon>Asteroidea</taxon>
        <taxon>Valvatacea</taxon>
        <taxon>Valvatida</taxon>
        <taxon>Acanthasteridae</taxon>
        <taxon>Acanthaster</taxon>
    </lineage>
</organism>
<keyword evidence="6" id="KW-0735">Signal-anchor</keyword>
<dbReference type="InterPro" id="IPR038578">
    <property type="entry name" value="GT29-like_sf"/>
</dbReference>
<dbReference type="KEGG" id="aplc:110974121"/>
<proteinExistence type="inferred from homology"/>
<protein>
    <submittedName>
        <fullName evidence="12">Alpha-2,8-sialyltransferase 8B-like</fullName>
    </submittedName>
</protein>
<evidence type="ECO:0000256" key="9">
    <source>
        <dbReference type="ARBA" id="ARBA00023136"/>
    </source>
</evidence>
<evidence type="ECO:0000256" key="4">
    <source>
        <dbReference type="ARBA" id="ARBA00022679"/>
    </source>
</evidence>
<evidence type="ECO:0000313" key="11">
    <source>
        <dbReference type="Proteomes" id="UP000694845"/>
    </source>
</evidence>
<dbReference type="AlphaFoldDB" id="A0A8B7XM51"/>
<dbReference type="GO" id="GO:0009311">
    <property type="term" value="P:oligosaccharide metabolic process"/>
    <property type="evidence" value="ECO:0007669"/>
    <property type="project" value="TreeGrafter"/>
</dbReference>
<dbReference type="PANTHER" id="PTHR11987:SF52">
    <property type="entry name" value="CMP-N-ACETYLNEURAMINATE-POLY-ALPHA-2, 8-SIALYLTRANSFERASE-LIKE ISOFORM X1"/>
    <property type="match status" value="1"/>
</dbReference>
<keyword evidence="10" id="KW-0325">Glycoprotein</keyword>
<dbReference type="Gene3D" id="3.90.1480.20">
    <property type="entry name" value="Glycosyl transferase family 29"/>
    <property type="match status" value="1"/>
</dbReference>
<comment type="similarity">
    <text evidence="2">Belongs to the glycosyltransferase 29 family.</text>
</comment>
<accession>A0A8B7XM51</accession>
<gene>
    <name evidence="12" type="primary">LOC110974121</name>
</gene>
<dbReference type="Proteomes" id="UP000694845">
    <property type="component" value="Unplaced"/>
</dbReference>
<dbReference type="InterPro" id="IPR001675">
    <property type="entry name" value="Glyco_trans_29"/>
</dbReference>
<comment type="subcellular location">
    <subcellularLocation>
        <location evidence="1">Golgi apparatus membrane</location>
        <topology evidence="1">Single-pass type II membrane protein</topology>
    </subcellularLocation>
</comment>
<dbReference type="Pfam" id="PF00777">
    <property type="entry name" value="Glyco_transf_29"/>
    <property type="match status" value="1"/>
</dbReference>
<keyword evidence="7" id="KW-1133">Transmembrane helix</keyword>
<evidence type="ECO:0000256" key="10">
    <source>
        <dbReference type="ARBA" id="ARBA00023180"/>
    </source>
</evidence>
<dbReference type="InterPro" id="IPR050943">
    <property type="entry name" value="Glycosyltr_29_Sialyltrsf"/>
</dbReference>
<evidence type="ECO:0000256" key="3">
    <source>
        <dbReference type="ARBA" id="ARBA00022676"/>
    </source>
</evidence>
<keyword evidence="11" id="KW-1185">Reference proteome</keyword>
<evidence type="ECO:0000256" key="5">
    <source>
        <dbReference type="ARBA" id="ARBA00022692"/>
    </source>
</evidence>
<reference evidence="12" key="1">
    <citation type="submission" date="2025-08" db="UniProtKB">
        <authorList>
            <consortium name="RefSeq"/>
        </authorList>
    </citation>
    <scope>IDENTIFICATION</scope>
</reference>
<keyword evidence="8" id="KW-0333">Golgi apparatus</keyword>
<dbReference type="RefSeq" id="XP_022081186.1">
    <property type="nucleotide sequence ID" value="XM_022225494.1"/>
</dbReference>
<dbReference type="CDD" id="cd23963">
    <property type="entry name" value="GT29_ST8SIA"/>
    <property type="match status" value="1"/>
</dbReference>